<sequence>MASPEFYAGKPPRKELQGPRPAPLKVRKDSHKIKKPPTGLPPQNSLPLNHQTQNRPPVIIYTVSPKVIHTKASDFMTLVQSLTGVSSSSVEVSGINGGFPTDNFVGNEFSSGIPAIEELNMPASGGHGILSPLPSSLPPISPSWFLPSPDYAGFANKGMFSPSVLIGSKGLEGESFGVNGSSLLLGPITSPNVSFDMCNMIFEF</sequence>
<feature type="domain" description="VQ" evidence="2">
    <location>
        <begin position="62"/>
        <end position="88"/>
    </location>
</feature>
<organism evidence="3 4">
    <name type="scientific">Amborella trichopoda</name>
    <dbReference type="NCBI Taxonomy" id="13333"/>
    <lineage>
        <taxon>Eukaryota</taxon>
        <taxon>Viridiplantae</taxon>
        <taxon>Streptophyta</taxon>
        <taxon>Embryophyta</taxon>
        <taxon>Tracheophyta</taxon>
        <taxon>Spermatophyta</taxon>
        <taxon>Magnoliopsida</taxon>
        <taxon>Amborellales</taxon>
        <taxon>Amborellaceae</taxon>
        <taxon>Amborella</taxon>
    </lineage>
</organism>
<protein>
    <recommendedName>
        <fullName evidence="2">VQ domain-containing protein</fullName>
    </recommendedName>
</protein>
<dbReference type="eggNOG" id="ENOG502S37N">
    <property type="taxonomic scope" value="Eukaryota"/>
</dbReference>
<dbReference type="AlphaFoldDB" id="U5D3U9"/>
<dbReference type="Gramene" id="ERN16077">
    <property type="protein sequence ID" value="ERN16077"/>
    <property type="gene ID" value="AMTR_s00030p00143350"/>
</dbReference>
<feature type="compositionally biased region" description="Polar residues" evidence="1">
    <location>
        <begin position="41"/>
        <end position="53"/>
    </location>
</feature>
<keyword evidence="4" id="KW-1185">Reference proteome</keyword>
<evidence type="ECO:0000259" key="2">
    <source>
        <dbReference type="Pfam" id="PF05678"/>
    </source>
</evidence>
<dbReference type="InterPro" id="IPR039607">
    <property type="entry name" value="VQ_8/17/18/20/21/25"/>
</dbReference>
<dbReference type="PANTHER" id="PTHR33143:SF6">
    <property type="entry name" value="OS08G0102900 PROTEIN"/>
    <property type="match status" value="1"/>
</dbReference>
<dbReference type="InterPro" id="IPR008889">
    <property type="entry name" value="VQ"/>
</dbReference>
<feature type="region of interest" description="Disordered" evidence="1">
    <location>
        <begin position="1"/>
        <end position="53"/>
    </location>
</feature>
<gene>
    <name evidence="3" type="ORF">AMTR_s00030p00143350</name>
</gene>
<evidence type="ECO:0000313" key="4">
    <source>
        <dbReference type="Proteomes" id="UP000017836"/>
    </source>
</evidence>
<dbReference type="Proteomes" id="UP000017836">
    <property type="component" value="Unassembled WGS sequence"/>
</dbReference>
<reference evidence="4" key="1">
    <citation type="journal article" date="2013" name="Science">
        <title>The Amborella genome and the evolution of flowering plants.</title>
        <authorList>
            <consortium name="Amborella Genome Project"/>
        </authorList>
    </citation>
    <scope>NUCLEOTIDE SEQUENCE [LARGE SCALE GENOMIC DNA]</scope>
</reference>
<dbReference type="Pfam" id="PF05678">
    <property type="entry name" value="VQ"/>
    <property type="match status" value="1"/>
</dbReference>
<evidence type="ECO:0000313" key="3">
    <source>
        <dbReference type="EMBL" id="ERN16077.1"/>
    </source>
</evidence>
<proteinExistence type="predicted"/>
<evidence type="ECO:0000256" key="1">
    <source>
        <dbReference type="SAM" id="MobiDB-lite"/>
    </source>
</evidence>
<dbReference type="OMA" id="VMDIPNS"/>
<dbReference type="HOGENOM" id="CLU_074462_0_0_1"/>
<dbReference type="KEGG" id="atr:18444375"/>
<accession>U5D3U9</accession>
<dbReference type="OrthoDB" id="695631at2759"/>
<dbReference type="GO" id="GO:0005634">
    <property type="term" value="C:nucleus"/>
    <property type="evidence" value="ECO:0000318"/>
    <property type="project" value="GO_Central"/>
</dbReference>
<name>U5D3U9_AMBTC</name>
<dbReference type="PANTHER" id="PTHR33143">
    <property type="entry name" value="F16F4.1 PROTEIN-RELATED"/>
    <property type="match status" value="1"/>
</dbReference>
<dbReference type="EMBL" id="KI392485">
    <property type="protein sequence ID" value="ERN16077.1"/>
    <property type="molecule type" value="Genomic_DNA"/>
</dbReference>
<dbReference type="STRING" id="13333.U5D3U9"/>